<keyword evidence="7" id="KW-0406">Ion transport</keyword>
<evidence type="ECO:0000256" key="6">
    <source>
        <dbReference type="ARBA" id="ARBA00022989"/>
    </source>
</evidence>
<feature type="transmembrane region" description="Helical" evidence="9">
    <location>
        <begin position="83"/>
        <end position="109"/>
    </location>
</feature>
<dbReference type="GO" id="GO:0005886">
    <property type="term" value="C:plasma membrane"/>
    <property type="evidence" value="ECO:0007669"/>
    <property type="project" value="UniProtKB-SubCell"/>
</dbReference>
<feature type="transmembrane region" description="Helical" evidence="9">
    <location>
        <begin position="361"/>
        <end position="381"/>
    </location>
</feature>
<dbReference type="InterPro" id="IPR006037">
    <property type="entry name" value="RCK_C"/>
</dbReference>
<dbReference type="Pfam" id="PF00999">
    <property type="entry name" value="Na_H_Exchanger"/>
    <property type="match status" value="1"/>
</dbReference>
<keyword evidence="3" id="KW-0050">Antiport</keyword>
<dbReference type="OrthoDB" id="9810759at2"/>
<evidence type="ECO:0000256" key="1">
    <source>
        <dbReference type="ARBA" id="ARBA00004651"/>
    </source>
</evidence>
<evidence type="ECO:0000256" key="8">
    <source>
        <dbReference type="ARBA" id="ARBA00023136"/>
    </source>
</evidence>
<keyword evidence="12" id="KW-1185">Reference proteome</keyword>
<dbReference type="SUPFAM" id="SSF116726">
    <property type="entry name" value="TrkA C-terminal domain-like"/>
    <property type="match status" value="1"/>
</dbReference>
<organism evidence="11 12">
    <name type="scientific">Pontibacillus yanchengensis Y32</name>
    <dbReference type="NCBI Taxonomy" id="1385514"/>
    <lineage>
        <taxon>Bacteria</taxon>
        <taxon>Bacillati</taxon>
        <taxon>Bacillota</taxon>
        <taxon>Bacilli</taxon>
        <taxon>Bacillales</taxon>
        <taxon>Bacillaceae</taxon>
        <taxon>Pontibacillus</taxon>
    </lineage>
</organism>
<feature type="transmembrane region" description="Helical" evidence="9">
    <location>
        <begin position="293"/>
        <end position="316"/>
    </location>
</feature>
<feature type="transmembrane region" description="Helical" evidence="9">
    <location>
        <begin position="6"/>
        <end position="22"/>
    </location>
</feature>
<keyword evidence="8 9" id="KW-0472">Membrane</keyword>
<reference evidence="11 12" key="1">
    <citation type="journal article" date="2015" name="Stand. Genomic Sci.">
        <title>High quality draft genome sequence of the moderately halophilic bacterium Pontibacillus yanchengensis Y32(T) and comparison among Pontibacillus genomes.</title>
        <authorList>
            <person name="Huang J."/>
            <person name="Qiao Z.X."/>
            <person name="Tang J.W."/>
            <person name="Wang G."/>
        </authorList>
    </citation>
    <scope>NUCLEOTIDE SEQUENCE [LARGE SCALE GENOMIC DNA]</scope>
    <source>
        <strain evidence="11 12">Y32</strain>
    </source>
</reference>
<dbReference type="PANTHER" id="PTHR32507">
    <property type="entry name" value="NA(+)/H(+) ANTIPORTER 1"/>
    <property type="match status" value="1"/>
</dbReference>
<dbReference type="AlphaFoldDB" id="A0A0A2TEP4"/>
<feature type="transmembrane region" description="Helical" evidence="9">
    <location>
        <begin position="55"/>
        <end position="71"/>
    </location>
</feature>
<comment type="caution">
    <text evidence="11">The sequence shown here is derived from an EMBL/GenBank/DDBJ whole genome shotgun (WGS) entry which is preliminary data.</text>
</comment>
<feature type="domain" description="RCK C-terminal" evidence="10">
    <location>
        <begin position="398"/>
        <end position="479"/>
    </location>
</feature>
<feature type="transmembrane region" description="Helical" evidence="9">
    <location>
        <begin position="185"/>
        <end position="207"/>
    </location>
</feature>
<dbReference type="InterPro" id="IPR036721">
    <property type="entry name" value="RCK_C_sf"/>
</dbReference>
<feature type="transmembrane region" description="Helical" evidence="9">
    <location>
        <begin position="269"/>
        <end position="287"/>
    </location>
</feature>
<dbReference type="Gene3D" id="1.20.1530.20">
    <property type="match status" value="1"/>
</dbReference>
<feature type="transmembrane region" description="Helical" evidence="9">
    <location>
        <begin position="115"/>
        <end position="136"/>
    </location>
</feature>
<dbReference type="Gene3D" id="3.30.70.1450">
    <property type="entry name" value="Regulator of K+ conductance, C-terminal domain"/>
    <property type="match status" value="1"/>
</dbReference>
<dbReference type="GO" id="GO:1902600">
    <property type="term" value="P:proton transmembrane transport"/>
    <property type="evidence" value="ECO:0007669"/>
    <property type="project" value="InterPro"/>
</dbReference>
<feature type="transmembrane region" description="Helical" evidence="9">
    <location>
        <begin position="328"/>
        <end position="349"/>
    </location>
</feature>
<dbReference type="eggNOG" id="COG3263">
    <property type="taxonomic scope" value="Bacteria"/>
</dbReference>
<dbReference type="GO" id="GO:0015297">
    <property type="term" value="F:antiporter activity"/>
    <property type="evidence" value="ECO:0007669"/>
    <property type="project" value="UniProtKB-KW"/>
</dbReference>
<evidence type="ECO:0000256" key="7">
    <source>
        <dbReference type="ARBA" id="ARBA00023065"/>
    </source>
</evidence>
<evidence type="ECO:0000256" key="9">
    <source>
        <dbReference type="SAM" id="Phobius"/>
    </source>
</evidence>
<keyword evidence="2" id="KW-0813">Transport</keyword>
<evidence type="ECO:0000259" key="10">
    <source>
        <dbReference type="PROSITE" id="PS51202"/>
    </source>
</evidence>
<dbReference type="GO" id="GO:0006813">
    <property type="term" value="P:potassium ion transport"/>
    <property type="evidence" value="ECO:0007669"/>
    <property type="project" value="InterPro"/>
</dbReference>
<dbReference type="NCBIfam" id="NF003715">
    <property type="entry name" value="PRK05326.1-2"/>
    <property type="match status" value="1"/>
</dbReference>
<dbReference type="EMBL" id="AVBF01000027">
    <property type="protein sequence ID" value="KGP72586.1"/>
    <property type="molecule type" value="Genomic_DNA"/>
</dbReference>
<evidence type="ECO:0000256" key="4">
    <source>
        <dbReference type="ARBA" id="ARBA00022475"/>
    </source>
</evidence>
<dbReference type="RefSeq" id="WP_036819496.1">
    <property type="nucleotide sequence ID" value="NZ_AVBF01000027.1"/>
</dbReference>
<keyword evidence="4" id="KW-1003">Cell membrane</keyword>
<name>A0A0A2TEP4_9BACI</name>
<accession>A0A0A2TEP4</accession>
<proteinExistence type="predicted"/>
<dbReference type="PANTHER" id="PTHR32507:SF7">
    <property type="entry name" value="K(+)_H(+) ANTIPORTER NHAP2"/>
    <property type="match status" value="1"/>
</dbReference>
<evidence type="ECO:0000313" key="12">
    <source>
        <dbReference type="Proteomes" id="UP000030147"/>
    </source>
</evidence>
<comment type="subcellular location">
    <subcellularLocation>
        <location evidence="1">Cell membrane</location>
        <topology evidence="1">Multi-pass membrane protein</topology>
    </subcellularLocation>
</comment>
<dbReference type="STRING" id="1385514.N782_11415"/>
<evidence type="ECO:0000256" key="2">
    <source>
        <dbReference type="ARBA" id="ARBA00022448"/>
    </source>
</evidence>
<sequence>MELSVHTLIFLFSSMLIIGVVATKFSSRLGLPSLVLFLLVGMSFNNFVYFENVELTQLIGIIALIIILFEGGTQTKWHHIRPIIGSAGILATLGVFLTTIVTGGAAMYILDFSLLEGMLFGAIVGSTDAAAVFAVLGKKDIKKRLVSTLEAESGSNDPMAVFLTVSLIEMIQVPETSIWSTLGTFFVQMGVGLVIGLVLGKITVLLINHIKLDASGLYPVLAIGCAIVTYAIAGAIGGSGLLAVYVMAVFVGNNDLLYRFSILRFNEGFAWMMQIVMFILLGLLVFPKQLPEVFWQGILLSIILIFVARPIAVFISTMFMKYNLKEQLFVSWAGLKGAVPIVLATYPIVADVENSDLIFNVVFFVVLISALIQGSTLSWLATKLGLTVKEDHDVMPSMELITLGKTDSEIMEVAMTEQSPAIGISLTDLQLPSDTLIIGIIRDRKVITPQGNSILASDDTLYVLVHKENREKVKAALIGTKPKKKMVKKKSS</sequence>
<evidence type="ECO:0000313" key="11">
    <source>
        <dbReference type="EMBL" id="KGP72586.1"/>
    </source>
</evidence>
<dbReference type="GO" id="GO:0008324">
    <property type="term" value="F:monoatomic cation transmembrane transporter activity"/>
    <property type="evidence" value="ECO:0007669"/>
    <property type="project" value="InterPro"/>
</dbReference>
<evidence type="ECO:0000256" key="5">
    <source>
        <dbReference type="ARBA" id="ARBA00022692"/>
    </source>
</evidence>
<dbReference type="NCBIfam" id="NF003716">
    <property type="entry name" value="PRK05326.1-3"/>
    <property type="match status" value="1"/>
</dbReference>
<keyword evidence="6 9" id="KW-1133">Transmembrane helix</keyword>
<dbReference type="PROSITE" id="PS51202">
    <property type="entry name" value="RCK_C"/>
    <property type="match status" value="1"/>
</dbReference>
<dbReference type="InterPro" id="IPR038770">
    <property type="entry name" value="Na+/solute_symporter_sf"/>
</dbReference>
<keyword evidence="5 9" id="KW-0812">Transmembrane</keyword>
<dbReference type="Pfam" id="PF02080">
    <property type="entry name" value="TrkA_C"/>
    <property type="match status" value="1"/>
</dbReference>
<evidence type="ECO:0000256" key="3">
    <source>
        <dbReference type="ARBA" id="ARBA00022449"/>
    </source>
</evidence>
<gene>
    <name evidence="11" type="ORF">N782_11415</name>
</gene>
<dbReference type="InterPro" id="IPR006153">
    <property type="entry name" value="Cation/H_exchanger_TM"/>
</dbReference>
<dbReference type="Proteomes" id="UP000030147">
    <property type="component" value="Unassembled WGS sequence"/>
</dbReference>
<protein>
    <submittedName>
        <fullName evidence="11">Potassium transporter</fullName>
    </submittedName>
</protein>